<gene>
    <name evidence="1" type="ORF">N3K66_005221</name>
</gene>
<accession>A0ACC0V3I5</accession>
<evidence type="ECO:0000313" key="2">
    <source>
        <dbReference type="Proteomes" id="UP001163324"/>
    </source>
</evidence>
<name>A0ACC0V3I5_9HYPO</name>
<comment type="caution">
    <text evidence="1">The sequence shown here is derived from an EMBL/GenBank/DDBJ whole genome shotgun (WGS) entry which is preliminary data.</text>
</comment>
<sequence>MALPDDKPSAAGLEDAEAVRDEHMPDILRPYSAADLAAMEKSLVRRLDLRTLPILVLLFLLNILDRNAIANARLGGLEETLGLNDQQYQTAVMMVWAGYITMMVPSNMLLSILKPRIYLPTVVIIWGAVSGSTGFTRSFAGLATARFFTGATEAPYFPGCIFLLSSWYTKAELPSRIAIFYLGYTLASAFGGLLAAGIVSGMDGLGGYEAWRWIFLLEGALTIVVGFPAYLLLPNYPANTGWLSDAESALAQWRLAREYDGEGDEVEDSVFSGLRQSLADPKSWLLVLIQTGAVMSMSFTYFFPSIVQTLGYSRVETLLLTAPPYFASCIYAILNSWHSGRTGERCFHIVTGCCISIVGQILSTATHNLGARYFAMFLQAVGSFSVFQLVLSWVSSTIPRPKAKRAVTIALATAISNATNISSAYLYPSSDAPLYRTGCISLTAALVVCTTASLGLRYWLKRENSRLARNGGMGDHYVL</sequence>
<organism evidence="1 2">
    <name type="scientific">Trichothecium roseum</name>
    <dbReference type="NCBI Taxonomy" id="47278"/>
    <lineage>
        <taxon>Eukaryota</taxon>
        <taxon>Fungi</taxon>
        <taxon>Dikarya</taxon>
        <taxon>Ascomycota</taxon>
        <taxon>Pezizomycotina</taxon>
        <taxon>Sordariomycetes</taxon>
        <taxon>Hypocreomycetidae</taxon>
        <taxon>Hypocreales</taxon>
        <taxon>Hypocreales incertae sedis</taxon>
        <taxon>Trichothecium</taxon>
    </lineage>
</organism>
<dbReference type="Proteomes" id="UP001163324">
    <property type="component" value="Chromosome 4"/>
</dbReference>
<protein>
    <submittedName>
        <fullName evidence="1">Uncharacterized protein</fullName>
    </submittedName>
</protein>
<evidence type="ECO:0000313" key="1">
    <source>
        <dbReference type="EMBL" id="KAI9900959.1"/>
    </source>
</evidence>
<dbReference type="EMBL" id="CM047943">
    <property type="protein sequence ID" value="KAI9900959.1"/>
    <property type="molecule type" value="Genomic_DNA"/>
</dbReference>
<keyword evidence="2" id="KW-1185">Reference proteome</keyword>
<reference evidence="1" key="1">
    <citation type="submission" date="2022-10" db="EMBL/GenBank/DDBJ databases">
        <title>Complete Genome of Trichothecium roseum strain YXFP-22015, a Plant Pathogen Isolated from Citrus.</title>
        <authorList>
            <person name="Wang Y."/>
            <person name="Zhu L."/>
        </authorList>
    </citation>
    <scope>NUCLEOTIDE SEQUENCE</scope>
    <source>
        <strain evidence="1">YXFP-22015</strain>
    </source>
</reference>
<proteinExistence type="predicted"/>